<dbReference type="RefSeq" id="WP_394822421.1">
    <property type="nucleotide sequence ID" value="NZ_CP089984.1"/>
</dbReference>
<gene>
    <name evidence="1" type="ORF">LZC94_33740</name>
</gene>
<sequence>MSFKSALIGRVHALHWLAAPDARDVATLDREIPAARHQAGALLINLTVVPDRVGIPDGPTRKQIFKQRHLWMDNVEAVNVVILATGFQATLVRSVITELTLAMRSRFVAVFSTVDVAIQRIATKVGENPRGLRHRLDQAGITG</sequence>
<name>A0ABZ2LPH7_9BACT</name>
<evidence type="ECO:0000313" key="2">
    <source>
        <dbReference type="Proteomes" id="UP001370348"/>
    </source>
</evidence>
<dbReference type="EMBL" id="CP089984">
    <property type="protein sequence ID" value="WXB12801.1"/>
    <property type="molecule type" value="Genomic_DNA"/>
</dbReference>
<proteinExistence type="predicted"/>
<reference evidence="1 2" key="1">
    <citation type="submission" date="2021-12" db="EMBL/GenBank/DDBJ databases">
        <title>Discovery of the Pendulisporaceae a myxobacterial family with distinct sporulation behavior and unique specialized metabolism.</title>
        <authorList>
            <person name="Garcia R."/>
            <person name="Popoff A."/>
            <person name="Bader C.D."/>
            <person name="Loehr J."/>
            <person name="Walesch S."/>
            <person name="Walt C."/>
            <person name="Boldt J."/>
            <person name="Bunk B."/>
            <person name="Haeckl F.J.F.P.J."/>
            <person name="Gunesch A.P."/>
            <person name="Birkelbach J."/>
            <person name="Nuebel U."/>
            <person name="Pietschmann T."/>
            <person name="Bach T."/>
            <person name="Mueller R."/>
        </authorList>
    </citation>
    <scope>NUCLEOTIDE SEQUENCE [LARGE SCALE GENOMIC DNA]</scope>
    <source>
        <strain evidence="1 2">MSr11954</strain>
    </source>
</reference>
<accession>A0ABZ2LPH7</accession>
<evidence type="ECO:0000313" key="1">
    <source>
        <dbReference type="EMBL" id="WXB12801.1"/>
    </source>
</evidence>
<protein>
    <submittedName>
        <fullName evidence="1">Uncharacterized protein</fullName>
    </submittedName>
</protein>
<dbReference type="Proteomes" id="UP001370348">
    <property type="component" value="Chromosome"/>
</dbReference>
<organism evidence="1 2">
    <name type="scientific">Pendulispora albinea</name>
    <dbReference type="NCBI Taxonomy" id="2741071"/>
    <lineage>
        <taxon>Bacteria</taxon>
        <taxon>Pseudomonadati</taxon>
        <taxon>Myxococcota</taxon>
        <taxon>Myxococcia</taxon>
        <taxon>Myxococcales</taxon>
        <taxon>Sorangiineae</taxon>
        <taxon>Pendulisporaceae</taxon>
        <taxon>Pendulispora</taxon>
    </lineage>
</organism>
<keyword evidence="2" id="KW-1185">Reference proteome</keyword>